<sequence>MSVFCRKMRTDFYVYLTQLKDDYQLDNNKRPTDEAQLFYQRTLAIEEGKSLIEALPTNELYESDRVMRDLECQNLATILEKLCYEKERVVKVIGEASTSSPIGEAFSSNTNAEVVGEASNVEVVGDANPNGEDLPNPQEILKAVADAFELANEAIEEAKSLIEALPKEELYENKRVMCDLEHQMLAIILEKV</sequence>
<dbReference type="HOGENOM" id="CLU_1416910_0_0_1"/>
<organism evidence="1 2">
    <name type="scientific">Amborella trichopoda</name>
    <dbReference type="NCBI Taxonomy" id="13333"/>
    <lineage>
        <taxon>Eukaryota</taxon>
        <taxon>Viridiplantae</taxon>
        <taxon>Streptophyta</taxon>
        <taxon>Embryophyta</taxon>
        <taxon>Tracheophyta</taxon>
        <taxon>Spermatophyta</taxon>
        <taxon>Magnoliopsida</taxon>
        <taxon>Amborellales</taxon>
        <taxon>Amborellaceae</taxon>
        <taxon>Amborella</taxon>
    </lineage>
</organism>
<protein>
    <submittedName>
        <fullName evidence="1">Uncharacterized protein</fullName>
    </submittedName>
</protein>
<dbReference type="AlphaFoldDB" id="W1NIL0"/>
<name>W1NIL0_AMBTC</name>
<evidence type="ECO:0000313" key="1">
    <source>
        <dbReference type="EMBL" id="ERM95338.1"/>
    </source>
</evidence>
<keyword evidence="2" id="KW-1185">Reference proteome</keyword>
<evidence type="ECO:0000313" key="2">
    <source>
        <dbReference type="Proteomes" id="UP000017836"/>
    </source>
</evidence>
<dbReference type="InterPro" id="IPR036815">
    <property type="entry name" value="14-3-3_dom_sf"/>
</dbReference>
<dbReference type="Proteomes" id="UP000017836">
    <property type="component" value="Unassembled WGS sequence"/>
</dbReference>
<proteinExistence type="predicted"/>
<reference evidence="2" key="1">
    <citation type="journal article" date="2013" name="Science">
        <title>The Amborella genome and the evolution of flowering plants.</title>
        <authorList>
            <consortium name="Amborella Genome Project"/>
        </authorList>
    </citation>
    <scope>NUCLEOTIDE SEQUENCE [LARGE SCALE GENOMIC DNA]</scope>
</reference>
<accession>W1NIL0</accession>
<dbReference type="Gramene" id="ERM95338">
    <property type="protein sequence ID" value="ERM95338"/>
    <property type="gene ID" value="AMTR_s00008p00165580"/>
</dbReference>
<dbReference type="EMBL" id="KI397486">
    <property type="protein sequence ID" value="ERM95338.1"/>
    <property type="molecule type" value="Genomic_DNA"/>
</dbReference>
<gene>
    <name evidence="1" type="ORF">AMTR_s00008p00165580</name>
</gene>
<dbReference type="Gene3D" id="1.20.190.20">
    <property type="entry name" value="14-3-3 domain"/>
    <property type="match status" value="1"/>
</dbReference>